<dbReference type="Pfam" id="PF00571">
    <property type="entry name" value="CBS"/>
    <property type="match status" value="2"/>
</dbReference>
<proteinExistence type="predicted"/>
<dbReference type="EMBL" id="CP095328">
    <property type="protein sequence ID" value="XAG40740.1"/>
    <property type="molecule type" value="Genomic_DNA"/>
</dbReference>
<dbReference type="InterPro" id="IPR051257">
    <property type="entry name" value="Diverse_CBS-Domain"/>
</dbReference>
<sequence>MLHIRDIMTTRVATVSMDDRLGVIKDIFEQAHFRHLLVLEEEELVGVISDRDLFRAISPYLDSEAEMSRDTETLNRRAHQIMSRQLVTVAPNLPLRDGIKLMLEKNVSCLPVLENGALVGIISWKDFLKTVLDHDGLG</sequence>
<dbReference type="SUPFAM" id="SSF54631">
    <property type="entry name" value="CBS-domain pair"/>
    <property type="match status" value="1"/>
</dbReference>
<gene>
    <name evidence="4" type="ORF">MRK42_17365</name>
</gene>
<dbReference type="CDD" id="cd04584">
    <property type="entry name" value="CBS_pair_AcuB_like"/>
    <property type="match status" value="1"/>
</dbReference>
<dbReference type="InterPro" id="IPR046342">
    <property type="entry name" value="CBS_dom_sf"/>
</dbReference>
<keyword evidence="1 2" id="KW-0129">CBS domain</keyword>
<dbReference type="Gene3D" id="3.10.580.10">
    <property type="entry name" value="CBS-domain"/>
    <property type="match status" value="1"/>
</dbReference>
<evidence type="ECO:0000256" key="2">
    <source>
        <dbReference type="PROSITE-ProRule" id="PRU00703"/>
    </source>
</evidence>
<dbReference type="RefSeq" id="WP_354688387.1">
    <property type="nucleotide sequence ID" value="NZ_CP095328.1"/>
</dbReference>
<dbReference type="AlphaFoldDB" id="A0AAU6T6J4"/>
<dbReference type="PROSITE" id="PS51371">
    <property type="entry name" value="CBS"/>
    <property type="match status" value="2"/>
</dbReference>
<feature type="domain" description="CBS" evidence="3">
    <location>
        <begin position="82"/>
        <end position="137"/>
    </location>
</feature>
<evidence type="ECO:0000259" key="3">
    <source>
        <dbReference type="PROSITE" id="PS51371"/>
    </source>
</evidence>
<dbReference type="PANTHER" id="PTHR43080:SF2">
    <property type="entry name" value="CBS DOMAIN-CONTAINING PROTEIN"/>
    <property type="match status" value="1"/>
</dbReference>
<feature type="domain" description="CBS" evidence="3">
    <location>
        <begin position="8"/>
        <end position="66"/>
    </location>
</feature>
<dbReference type="PANTHER" id="PTHR43080">
    <property type="entry name" value="CBS DOMAIN-CONTAINING PROTEIN CBSX3, MITOCHONDRIAL"/>
    <property type="match status" value="1"/>
</dbReference>
<dbReference type="InterPro" id="IPR000644">
    <property type="entry name" value="CBS_dom"/>
</dbReference>
<evidence type="ECO:0000313" key="4">
    <source>
        <dbReference type="EMBL" id="XAG40740.1"/>
    </source>
</evidence>
<accession>A0AAU6T6J4</accession>
<protein>
    <submittedName>
        <fullName evidence="4">CBS domain-containing protein</fullName>
    </submittedName>
</protein>
<reference evidence="4" key="1">
    <citation type="submission" date="2022-03" db="EMBL/GenBank/DDBJ databases">
        <title>Sea Food Isolates.</title>
        <authorList>
            <person name="Li C."/>
        </authorList>
    </citation>
    <scope>NUCLEOTIDE SEQUENCE</scope>
    <source>
        <strain evidence="4">19NY04SH05-1</strain>
    </source>
</reference>
<name>A0AAU6T6J4_9GAMM</name>
<dbReference type="SMART" id="SM00116">
    <property type="entry name" value="CBS"/>
    <property type="match status" value="2"/>
</dbReference>
<evidence type="ECO:0000256" key="1">
    <source>
        <dbReference type="ARBA" id="ARBA00023122"/>
    </source>
</evidence>
<organism evidence="4">
    <name type="scientific">Aeromonas sp. 19NY04SH05-1</name>
    <dbReference type="NCBI Taxonomy" id="2920537"/>
    <lineage>
        <taxon>Bacteria</taxon>
        <taxon>Pseudomonadati</taxon>
        <taxon>Pseudomonadota</taxon>
        <taxon>Gammaproteobacteria</taxon>
        <taxon>Aeromonadales</taxon>
        <taxon>Aeromonadaceae</taxon>
        <taxon>Aeromonas</taxon>
    </lineage>
</organism>